<gene>
    <name evidence="1" type="ORF">GCM10023353_11840</name>
</gene>
<comment type="caution">
    <text evidence="1">The sequence shown here is derived from an EMBL/GenBank/DDBJ whole genome shotgun (WGS) entry which is preliminary data.</text>
</comment>
<evidence type="ECO:0000313" key="2">
    <source>
        <dbReference type="Proteomes" id="UP001500839"/>
    </source>
</evidence>
<dbReference type="RefSeq" id="WP_200170763.1">
    <property type="nucleotide sequence ID" value="NZ_BAABKQ010000001.1"/>
</dbReference>
<dbReference type="Proteomes" id="UP001500839">
    <property type="component" value="Unassembled WGS sequence"/>
</dbReference>
<evidence type="ECO:0000313" key="1">
    <source>
        <dbReference type="EMBL" id="GAA4809483.1"/>
    </source>
</evidence>
<protein>
    <submittedName>
        <fullName evidence="1">Uncharacterized protein</fullName>
    </submittedName>
</protein>
<name>A0ABP9CKC7_9ACTN</name>
<keyword evidence="2" id="KW-1185">Reference proteome</keyword>
<accession>A0ABP9CKC7</accession>
<reference evidence="2" key="1">
    <citation type="journal article" date="2019" name="Int. J. Syst. Evol. Microbiol.">
        <title>The Global Catalogue of Microorganisms (GCM) 10K type strain sequencing project: providing services to taxonomists for standard genome sequencing and annotation.</title>
        <authorList>
            <consortium name="The Broad Institute Genomics Platform"/>
            <consortium name="The Broad Institute Genome Sequencing Center for Infectious Disease"/>
            <person name="Wu L."/>
            <person name="Ma J."/>
        </authorList>
    </citation>
    <scope>NUCLEOTIDE SEQUENCE [LARGE SCALE GENOMIC DNA]</scope>
    <source>
        <strain evidence="2">JCM 18542</strain>
    </source>
</reference>
<sequence>MPDDVIARAELAMDGVTEGPWIAEYSREQGNCVIPGDAESTRKAVCVTRLYHQAADAAFIAAARTLVPDLAVALWEARADAREVEARAENVRRGASAQIADLRSQRDDALAEVERLRPLVANGMGAIGAVRDGECGNCRRPLAGGHSSLQCPCRPAFDRLDDECDEARAERDRDCAEMVRLRGEVAGLRDRLGDLADEPYLSDRLREARASMVRAWRYVGALEKQQRHEHGEAWAKEYTAARQAEDEHDEARAAIARVREAVAGHPVCDVHPDGDPVTCGWKRAVADVRRALDGDA</sequence>
<dbReference type="EMBL" id="BAABKQ010000001">
    <property type="protein sequence ID" value="GAA4809483.1"/>
    <property type="molecule type" value="Genomic_DNA"/>
</dbReference>
<proteinExistence type="predicted"/>
<organism evidence="1 2">
    <name type="scientific">Tomitella cavernea</name>
    <dbReference type="NCBI Taxonomy" id="1387982"/>
    <lineage>
        <taxon>Bacteria</taxon>
        <taxon>Bacillati</taxon>
        <taxon>Actinomycetota</taxon>
        <taxon>Actinomycetes</taxon>
        <taxon>Mycobacteriales</taxon>
        <taxon>Tomitella</taxon>
    </lineage>
</organism>